<feature type="region of interest" description="Disordered" evidence="1">
    <location>
        <begin position="281"/>
        <end position="332"/>
    </location>
</feature>
<dbReference type="EMBL" id="LRGB01000320">
    <property type="protein sequence ID" value="KZS19742.1"/>
    <property type="molecule type" value="Genomic_DNA"/>
</dbReference>
<keyword evidence="3" id="KW-1185">Reference proteome</keyword>
<name>A0A162QJQ9_9CRUS</name>
<comment type="caution">
    <text evidence="2">The sequence shown here is derived from an EMBL/GenBank/DDBJ whole genome shotgun (WGS) entry which is preliminary data.</text>
</comment>
<reference evidence="2 3" key="1">
    <citation type="submission" date="2016-03" db="EMBL/GenBank/DDBJ databases">
        <title>EvidentialGene: Evidence-directed Construction of Genes on Genomes.</title>
        <authorList>
            <person name="Gilbert D.G."/>
            <person name="Choi J.-H."/>
            <person name="Mockaitis K."/>
            <person name="Colbourne J."/>
            <person name="Pfrender M."/>
        </authorList>
    </citation>
    <scope>NUCLEOTIDE SEQUENCE [LARGE SCALE GENOMIC DNA]</scope>
    <source>
        <strain evidence="2 3">Xinb3</strain>
        <tissue evidence="2">Complete organism</tissue>
    </source>
</reference>
<feature type="compositionally biased region" description="Low complexity" evidence="1">
    <location>
        <begin position="305"/>
        <end position="326"/>
    </location>
</feature>
<gene>
    <name evidence="2" type="ORF">APZ42_013734</name>
</gene>
<organism evidence="2 3">
    <name type="scientific">Daphnia magna</name>
    <dbReference type="NCBI Taxonomy" id="35525"/>
    <lineage>
        <taxon>Eukaryota</taxon>
        <taxon>Metazoa</taxon>
        <taxon>Ecdysozoa</taxon>
        <taxon>Arthropoda</taxon>
        <taxon>Crustacea</taxon>
        <taxon>Branchiopoda</taxon>
        <taxon>Diplostraca</taxon>
        <taxon>Cladocera</taxon>
        <taxon>Anomopoda</taxon>
        <taxon>Daphniidae</taxon>
        <taxon>Daphnia</taxon>
    </lineage>
</organism>
<feature type="compositionally biased region" description="Acidic residues" evidence="1">
    <location>
        <begin position="126"/>
        <end position="140"/>
    </location>
</feature>
<accession>A0A162QJQ9</accession>
<sequence>MNDDVITSGSRIPRTPIHPSVPRINVPLSSEPTVARSLDFDKLPVEPQIAPDICPACTTPEPISELISKAASLVVVTQPTRNSSQLKPEGERSGLPIDRSEDLRTANLVDSRHPSIEPLFTRPESNDGEDGTYDPAETPDVDPTGETTHTGEKNNPIGSPRVRADVDLHITCQTVLYILAESNSLHHGAAGSDATGKRNNLSLFSEFWNFHQTPRSTLPTSDERSESVILPLGGAAAGLPTDVPYRHPQTNPIPTRTALVDSTGATSSRDQLVAEEIGQFSGSNQPEQRTACRGDPTNAFQKQDTTGTIPTIPYGGGRTSTTWGPTTSPPSS</sequence>
<dbReference type="OrthoDB" id="8054888at2759"/>
<dbReference type="AlphaFoldDB" id="A0A162QJQ9"/>
<evidence type="ECO:0000313" key="3">
    <source>
        <dbReference type="Proteomes" id="UP000076858"/>
    </source>
</evidence>
<protein>
    <submittedName>
        <fullName evidence="2">Uncharacterized protein</fullName>
    </submittedName>
</protein>
<feature type="compositionally biased region" description="Basic and acidic residues" evidence="1">
    <location>
        <begin position="88"/>
        <end position="115"/>
    </location>
</feature>
<dbReference type="Proteomes" id="UP000076858">
    <property type="component" value="Unassembled WGS sequence"/>
</dbReference>
<evidence type="ECO:0000313" key="2">
    <source>
        <dbReference type="EMBL" id="KZS19742.1"/>
    </source>
</evidence>
<proteinExistence type="predicted"/>
<feature type="region of interest" description="Disordered" evidence="1">
    <location>
        <begin position="78"/>
        <end position="160"/>
    </location>
</feature>
<evidence type="ECO:0000256" key="1">
    <source>
        <dbReference type="SAM" id="MobiDB-lite"/>
    </source>
</evidence>